<dbReference type="AlphaFoldDB" id="A0A0D8IC57"/>
<dbReference type="NCBIfam" id="NF006873">
    <property type="entry name" value="PRK09369.1"/>
    <property type="match status" value="1"/>
</dbReference>
<keyword evidence="5 12" id="KW-0808">Transferase</keyword>
<dbReference type="SUPFAM" id="SSF55205">
    <property type="entry name" value="EPT/RTPC-like"/>
    <property type="match status" value="1"/>
</dbReference>
<feature type="binding site" evidence="12">
    <location>
        <begin position="22"/>
        <end position="23"/>
    </location>
    <ligand>
        <name>phosphoenolpyruvate</name>
        <dbReference type="ChEBI" id="CHEBI:58702"/>
    </ligand>
</feature>
<feature type="active site" description="Proton donor" evidence="12">
    <location>
        <position position="116"/>
    </location>
</feature>
<evidence type="ECO:0000256" key="3">
    <source>
        <dbReference type="ARBA" id="ARBA00022490"/>
    </source>
</evidence>
<keyword evidence="12" id="KW-0670">Pyruvate</keyword>
<evidence type="ECO:0000313" key="14">
    <source>
        <dbReference type="Proteomes" id="UP000035704"/>
    </source>
</evidence>
<dbReference type="EC" id="2.5.1.7" evidence="12"/>
<dbReference type="InterPro" id="IPR036968">
    <property type="entry name" value="Enolpyruvate_Tfrase_sf"/>
</dbReference>
<feature type="binding site" evidence="12">
    <location>
        <position position="92"/>
    </location>
    <ligand>
        <name>UDP-N-acetyl-alpha-D-glucosamine</name>
        <dbReference type="ChEBI" id="CHEBI:57705"/>
    </ligand>
</feature>
<feature type="binding site" evidence="12">
    <location>
        <begin position="121"/>
        <end position="125"/>
    </location>
    <ligand>
        <name>UDP-N-acetyl-alpha-D-glucosamine</name>
        <dbReference type="ChEBI" id="CHEBI:57705"/>
    </ligand>
</feature>
<evidence type="ECO:0000256" key="12">
    <source>
        <dbReference type="HAMAP-Rule" id="MF_00111"/>
    </source>
</evidence>
<comment type="pathway">
    <text evidence="2 12">Cell wall biogenesis; peptidoglycan biosynthesis.</text>
</comment>
<protein>
    <recommendedName>
        <fullName evidence="12">UDP-N-acetylglucosamine 1-carboxyvinyltransferase</fullName>
        <ecNumber evidence="12">2.5.1.7</ecNumber>
    </recommendedName>
    <alternativeName>
        <fullName evidence="12">Enoylpyruvate transferase</fullName>
    </alternativeName>
    <alternativeName>
        <fullName evidence="12">UDP-N-acetylglucosamine enolpyruvyl transferase</fullName>
        <shortName evidence="12">EPT</shortName>
    </alternativeName>
</protein>
<dbReference type="GO" id="GO:0008760">
    <property type="term" value="F:UDP-N-acetylglucosamine 1-carboxyvinyltransferase activity"/>
    <property type="evidence" value="ECO:0007669"/>
    <property type="project" value="UniProtKB-UniRule"/>
</dbReference>
<dbReference type="Pfam" id="PF00275">
    <property type="entry name" value="EPSP_synthase"/>
    <property type="match status" value="1"/>
</dbReference>
<dbReference type="InterPro" id="IPR050068">
    <property type="entry name" value="MurA_subfamily"/>
</dbReference>
<dbReference type="GO" id="GO:0071555">
    <property type="term" value="P:cell wall organization"/>
    <property type="evidence" value="ECO:0007669"/>
    <property type="project" value="UniProtKB-KW"/>
</dbReference>
<proteinExistence type="inferred from homology"/>
<evidence type="ECO:0000313" key="13">
    <source>
        <dbReference type="EMBL" id="AKL95624.1"/>
    </source>
</evidence>
<feature type="binding site" evidence="12">
    <location>
        <position position="327"/>
    </location>
    <ligand>
        <name>UDP-N-acetyl-alpha-D-glucosamine</name>
        <dbReference type="ChEBI" id="CHEBI:57705"/>
    </ligand>
</feature>
<dbReference type="NCBIfam" id="TIGR01072">
    <property type="entry name" value="murA"/>
    <property type="match status" value="1"/>
</dbReference>
<evidence type="ECO:0000256" key="10">
    <source>
        <dbReference type="ARBA" id="ARBA00038367"/>
    </source>
</evidence>
<evidence type="ECO:0000256" key="8">
    <source>
        <dbReference type="ARBA" id="ARBA00023306"/>
    </source>
</evidence>
<keyword evidence="8 12" id="KW-0131">Cell cycle</keyword>
<dbReference type="Proteomes" id="UP000035704">
    <property type="component" value="Chromosome"/>
</dbReference>
<dbReference type="UniPathway" id="UPA00219"/>
<dbReference type="HAMAP" id="MF_00111">
    <property type="entry name" value="MurA"/>
    <property type="match status" value="1"/>
</dbReference>
<evidence type="ECO:0000256" key="1">
    <source>
        <dbReference type="ARBA" id="ARBA00004496"/>
    </source>
</evidence>
<keyword evidence="7 12" id="KW-0573">Peptidoglycan synthesis</keyword>
<comment type="catalytic activity">
    <reaction evidence="11 12">
        <text>phosphoenolpyruvate + UDP-N-acetyl-alpha-D-glucosamine = UDP-N-acetyl-3-O-(1-carboxyvinyl)-alpha-D-glucosamine + phosphate</text>
        <dbReference type="Rhea" id="RHEA:18681"/>
        <dbReference type="ChEBI" id="CHEBI:43474"/>
        <dbReference type="ChEBI" id="CHEBI:57705"/>
        <dbReference type="ChEBI" id="CHEBI:58702"/>
        <dbReference type="ChEBI" id="CHEBI:68483"/>
        <dbReference type="EC" id="2.5.1.7"/>
    </reaction>
</comment>
<dbReference type="PANTHER" id="PTHR43783">
    <property type="entry name" value="UDP-N-ACETYLGLUCOSAMINE 1-CARBOXYVINYLTRANSFERASE"/>
    <property type="match status" value="1"/>
</dbReference>
<keyword evidence="6 12" id="KW-0133">Cell shape</keyword>
<evidence type="ECO:0000256" key="2">
    <source>
        <dbReference type="ARBA" id="ARBA00004752"/>
    </source>
</evidence>
<dbReference type="CDD" id="cd01555">
    <property type="entry name" value="UdpNAET"/>
    <property type="match status" value="1"/>
</dbReference>
<keyword evidence="4 12" id="KW-0132">Cell division</keyword>
<comment type="caution">
    <text evidence="12">Lacks conserved residue(s) required for the propagation of feature annotation.</text>
</comment>
<dbReference type="GO" id="GO:0051301">
    <property type="term" value="P:cell division"/>
    <property type="evidence" value="ECO:0007669"/>
    <property type="project" value="UniProtKB-KW"/>
</dbReference>
<dbReference type="InterPro" id="IPR005750">
    <property type="entry name" value="UDP_GlcNAc_COvinyl_MurA"/>
</dbReference>
<dbReference type="GO" id="GO:0009252">
    <property type="term" value="P:peptidoglycan biosynthetic process"/>
    <property type="evidence" value="ECO:0007669"/>
    <property type="project" value="UniProtKB-UniRule"/>
</dbReference>
<dbReference type="InterPro" id="IPR001986">
    <property type="entry name" value="Enolpyruvate_Tfrase_dom"/>
</dbReference>
<dbReference type="GO" id="GO:0005737">
    <property type="term" value="C:cytoplasm"/>
    <property type="evidence" value="ECO:0007669"/>
    <property type="project" value="UniProtKB-SubCell"/>
</dbReference>
<dbReference type="PANTHER" id="PTHR43783:SF1">
    <property type="entry name" value="UDP-N-ACETYLGLUCOSAMINE 1-CARBOXYVINYLTRANSFERASE"/>
    <property type="match status" value="1"/>
</dbReference>
<evidence type="ECO:0000256" key="11">
    <source>
        <dbReference type="ARBA" id="ARBA00047527"/>
    </source>
</evidence>
<evidence type="ECO:0000256" key="7">
    <source>
        <dbReference type="ARBA" id="ARBA00022984"/>
    </source>
</evidence>
<dbReference type="GO" id="GO:0008360">
    <property type="term" value="P:regulation of cell shape"/>
    <property type="evidence" value="ECO:0007669"/>
    <property type="project" value="UniProtKB-KW"/>
</dbReference>
<dbReference type="PATRIC" id="fig|84022.5.peg.531"/>
<accession>A0A0D8IC57</accession>
<evidence type="ECO:0000256" key="5">
    <source>
        <dbReference type="ARBA" id="ARBA00022679"/>
    </source>
</evidence>
<dbReference type="Gene3D" id="3.65.10.10">
    <property type="entry name" value="Enolpyruvate transferase domain"/>
    <property type="match status" value="2"/>
</dbReference>
<dbReference type="InterPro" id="IPR013792">
    <property type="entry name" value="RNA3'P_cycl/enolpyr_Trfase_a/b"/>
</dbReference>
<reference evidence="13 14" key="1">
    <citation type="submission" date="2014-10" db="EMBL/GenBank/DDBJ databases">
        <title>Genome sequence of Clostridium aceticum DSM 1496.</title>
        <authorList>
            <person name="Poehlein A."/>
            <person name="Schiel-Bengelsdorf B."/>
            <person name="Gottschalk G."/>
            <person name="Duerre P."/>
            <person name="Daniel R."/>
        </authorList>
    </citation>
    <scope>NUCLEOTIDE SEQUENCE [LARGE SCALE GENOMIC DNA]</scope>
    <source>
        <strain evidence="13 14">DSM 1496</strain>
    </source>
</reference>
<evidence type="ECO:0000256" key="4">
    <source>
        <dbReference type="ARBA" id="ARBA00022618"/>
    </source>
</evidence>
<dbReference type="STRING" id="84022.CACET_c21780"/>
<feature type="modified residue" description="2-(S-cysteinyl)pyruvic acid O-phosphothioketal" evidence="12">
    <location>
        <position position="116"/>
    </location>
</feature>
<comment type="similarity">
    <text evidence="10 12">Belongs to the EPSP synthase family. MurA subfamily.</text>
</comment>
<feature type="binding site" evidence="12">
    <location>
        <position position="305"/>
    </location>
    <ligand>
        <name>UDP-N-acetyl-alpha-D-glucosamine</name>
        <dbReference type="ChEBI" id="CHEBI:57705"/>
    </ligand>
</feature>
<name>A0A0D8IC57_9CLOT</name>
<dbReference type="EMBL" id="CP009687">
    <property type="protein sequence ID" value="AKL95624.1"/>
    <property type="molecule type" value="Genomic_DNA"/>
</dbReference>
<evidence type="ECO:0000256" key="6">
    <source>
        <dbReference type="ARBA" id="ARBA00022960"/>
    </source>
</evidence>
<keyword evidence="3 12" id="KW-0963">Cytoplasm</keyword>
<organism evidence="13 14">
    <name type="scientific">Clostridium aceticum</name>
    <dbReference type="NCBI Taxonomy" id="84022"/>
    <lineage>
        <taxon>Bacteria</taxon>
        <taxon>Bacillati</taxon>
        <taxon>Bacillota</taxon>
        <taxon>Clostridia</taxon>
        <taxon>Eubacteriales</taxon>
        <taxon>Clostridiaceae</taxon>
        <taxon>Clostridium</taxon>
    </lineage>
</organism>
<dbReference type="GO" id="GO:0019277">
    <property type="term" value="P:UDP-N-acetylgalactosamine biosynthetic process"/>
    <property type="evidence" value="ECO:0007669"/>
    <property type="project" value="InterPro"/>
</dbReference>
<comment type="subcellular location">
    <subcellularLocation>
        <location evidence="1 12">Cytoplasm</location>
    </subcellularLocation>
</comment>
<evidence type="ECO:0000256" key="9">
    <source>
        <dbReference type="ARBA" id="ARBA00023316"/>
    </source>
</evidence>
<keyword evidence="14" id="KW-1185">Reference proteome</keyword>
<comment type="function">
    <text evidence="12">Cell wall formation. Adds enolpyruvyl to UDP-N-acetylglucosamine.</text>
</comment>
<gene>
    <name evidence="13" type="primary">murA1</name>
    <name evidence="12" type="synonym">murA</name>
    <name evidence="13" type="ORF">CACET_c21780</name>
</gene>
<keyword evidence="9 12" id="KW-0961">Cell wall biogenesis/degradation</keyword>
<sequence length="416" mass="45003">MSKLMIRGGHKIEGELRVGGAKNSVLPILAATVLNGKVNIVHDIPKLSDVEVMIKILKAVGCGVKREGNTMIVDSSKLNNHKIPEELVREMRSSIVFLGAMLARCGETIMSYPGGCEIGPRPIDLHLKSLREMGAVIEEKHGFLICKSKGLKACEIQLDFPSVGATENIMLAAVFAQGTTTIRNAAREPEITDLQNFINAMGGKVSGAGSATIQIEGVKELHDVEHTIIPDRIVAGTYLIAAAMTKGEIILKNVIPEHIQSTIYKLKESGCRILYTQDSIKLVAPEKLHAIESTKTLPYPGFPTDMQSQIMALMTMSEGISIITENIFENRYKHAYELVRMGANIKIDGRVAIIKGVPKLTGATVAANDLRGGAALILAGLAAEGATIIENAKHIERGYDHIEEVLKIVGAEIYKL</sequence>
<dbReference type="RefSeq" id="WP_044825065.1">
    <property type="nucleotide sequence ID" value="NZ_CP009687.1"/>
</dbReference>
<dbReference type="KEGG" id="cace:CACET_c21780"/>